<keyword evidence="10" id="KW-1185">Reference proteome</keyword>
<evidence type="ECO:0000256" key="5">
    <source>
        <dbReference type="ARBA" id="ARBA00038359"/>
    </source>
</evidence>
<dbReference type="InterPro" id="IPR049326">
    <property type="entry name" value="Rhodopsin_dom_fungi"/>
</dbReference>
<comment type="caution">
    <text evidence="9">The sequence shown here is derived from an EMBL/GenBank/DDBJ whole genome shotgun (WGS) entry which is preliminary data.</text>
</comment>
<proteinExistence type="inferred from homology"/>
<dbReference type="Proteomes" id="UP001583177">
    <property type="component" value="Unassembled WGS sequence"/>
</dbReference>
<evidence type="ECO:0000256" key="7">
    <source>
        <dbReference type="SAM" id="Phobius"/>
    </source>
</evidence>
<gene>
    <name evidence="9" type="ORF">Daus18300_011648</name>
</gene>
<protein>
    <recommendedName>
        <fullName evidence="8">Rhodopsin domain-containing protein</fullName>
    </recommendedName>
</protein>
<dbReference type="Pfam" id="PF20684">
    <property type="entry name" value="Fung_rhodopsin"/>
    <property type="match status" value="1"/>
</dbReference>
<evidence type="ECO:0000256" key="3">
    <source>
        <dbReference type="ARBA" id="ARBA00022989"/>
    </source>
</evidence>
<evidence type="ECO:0000256" key="2">
    <source>
        <dbReference type="ARBA" id="ARBA00022692"/>
    </source>
</evidence>
<evidence type="ECO:0000256" key="6">
    <source>
        <dbReference type="SAM" id="MobiDB-lite"/>
    </source>
</evidence>
<feature type="transmembrane region" description="Helical" evidence="7">
    <location>
        <begin position="245"/>
        <end position="270"/>
    </location>
</feature>
<dbReference type="PANTHER" id="PTHR33048:SF47">
    <property type="entry name" value="INTEGRAL MEMBRANE PROTEIN-RELATED"/>
    <property type="match status" value="1"/>
</dbReference>
<keyword evidence="2 7" id="KW-0812">Transmembrane</keyword>
<feature type="region of interest" description="Disordered" evidence="6">
    <location>
        <begin position="367"/>
        <end position="403"/>
    </location>
</feature>
<feature type="transmembrane region" description="Helical" evidence="7">
    <location>
        <begin position="135"/>
        <end position="163"/>
    </location>
</feature>
<dbReference type="EMBL" id="JAWRVE010000145">
    <property type="protein sequence ID" value="KAL1853906.1"/>
    <property type="molecule type" value="Genomic_DNA"/>
</dbReference>
<comment type="subcellular location">
    <subcellularLocation>
        <location evidence="1">Membrane</location>
        <topology evidence="1">Multi-pass membrane protein</topology>
    </subcellularLocation>
</comment>
<evidence type="ECO:0000313" key="10">
    <source>
        <dbReference type="Proteomes" id="UP001583177"/>
    </source>
</evidence>
<feature type="domain" description="Rhodopsin" evidence="8">
    <location>
        <begin position="40"/>
        <end position="276"/>
    </location>
</feature>
<evidence type="ECO:0000259" key="8">
    <source>
        <dbReference type="Pfam" id="PF20684"/>
    </source>
</evidence>
<comment type="similarity">
    <text evidence="5">Belongs to the SAT4 family.</text>
</comment>
<dbReference type="PANTHER" id="PTHR33048">
    <property type="entry name" value="PTH11-LIKE INTEGRAL MEMBRANE PROTEIN (AFU_ORTHOLOGUE AFUA_5G11245)"/>
    <property type="match status" value="1"/>
</dbReference>
<feature type="transmembrane region" description="Helical" evidence="7">
    <location>
        <begin position="24"/>
        <end position="44"/>
    </location>
</feature>
<name>A0ABR3W603_9PEZI</name>
<reference evidence="9 10" key="1">
    <citation type="journal article" date="2024" name="IMA Fungus">
        <title>IMA Genome - F19 : A genome assembly and annotation guide to empower mycologists, including annotated draft genome sequences of Ceratocystis pirilliformis, Diaporthe australafricana, Fusarium ophioides, Paecilomyces lecythidis, and Sporothrix stenoceras.</title>
        <authorList>
            <person name="Aylward J."/>
            <person name="Wilson A.M."/>
            <person name="Visagie C.M."/>
            <person name="Spraker J."/>
            <person name="Barnes I."/>
            <person name="Buitendag C."/>
            <person name="Ceriani C."/>
            <person name="Del Mar Angel L."/>
            <person name="du Plessis D."/>
            <person name="Fuchs T."/>
            <person name="Gasser K."/>
            <person name="Kramer D."/>
            <person name="Li W."/>
            <person name="Munsamy K."/>
            <person name="Piso A."/>
            <person name="Price J.L."/>
            <person name="Sonnekus B."/>
            <person name="Thomas C."/>
            <person name="van der Nest A."/>
            <person name="van Dijk A."/>
            <person name="van Heerden A."/>
            <person name="van Vuuren N."/>
            <person name="Yilmaz N."/>
            <person name="Duong T.A."/>
            <person name="van der Merwe N.A."/>
            <person name="Wingfield M.J."/>
            <person name="Wingfield B.D."/>
        </authorList>
    </citation>
    <scope>NUCLEOTIDE SEQUENCE [LARGE SCALE GENOMIC DNA]</scope>
    <source>
        <strain evidence="9 10">CMW 18300</strain>
    </source>
</reference>
<organism evidence="9 10">
    <name type="scientific">Diaporthe australafricana</name>
    <dbReference type="NCBI Taxonomy" id="127596"/>
    <lineage>
        <taxon>Eukaryota</taxon>
        <taxon>Fungi</taxon>
        <taxon>Dikarya</taxon>
        <taxon>Ascomycota</taxon>
        <taxon>Pezizomycotina</taxon>
        <taxon>Sordariomycetes</taxon>
        <taxon>Sordariomycetidae</taxon>
        <taxon>Diaporthales</taxon>
        <taxon>Diaporthaceae</taxon>
        <taxon>Diaporthe</taxon>
    </lineage>
</organism>
<evidence type="ECO:0000256" key="4">
    <source>
        <dbReference type="ARBA" id="ARBA00023136"/>
    </source>
</evidence>
<accession>A0ABR3W603</accession>
<feature type="transmembrane region" description="Helical" evidence="7">
    <location>
        <begin position="214"/>
        <end position="233"/>
    </location>
</feature>
<keyword evidence="3 7" id="KW-1133">Transmembrane helix</keyword>
<keyword evidence="4 7" id="KW-0472">Membrane</keyword>
<evidence type="ECO:0000313" key="9">
    <source>
        <dbReference type="EMBL" id="KAL1853906.1"/>
    </source>
</evidence>
<sequence>MRAQEVVTMARAVDETENTGPTQISTTTILLVLSTVFVILRFWARHYVAAKYGPDDWLIVAGLIAVFITGGLNYGMVSYGMGRHASTLDLNAIENVLKQLLGFECMYVTAVALIKFSLLAMYLRIFPSRGFKITAWIIGGTVFSWWIAIVLVCIFQCNPIYVAWEPWMPGQCINLKGSFIGNAVPNIVTDIAILIMPVKQVWALHTAPAQKISLICTFGLGSFVLIASIYRFSTIMQFDVNDTTFTLATACTWCVVECACGVICACLPTLRPLAKRVSSQFGSTQSKSKTGKSNSRATELVTIGGGNNSHMNNSRAMTKSPFQKLGKDSEYMYPGEEDLSTPTKGEFGSNGNRIVRTTEVTMTTTTTTHGYASSGDSGTIADSMHDPTRTRSHGVEQQGKGFV</sequence>
<feature type="transmembrane region" description="Helical" evidence="7">
    <location>
        <begin position="56"/>
        <end position="80"/>
    </location>
</feature>
<dbReference type="InterPro" id="IPR052337">
    <property type="entry name" value="SAT4-like"/>
</dbReference>
<feature type="transmembrane region" description="Helical" evidence="7">
    <location>
        <begin position="100"/>
        <end position="123"/>
    </location>
</feature>
<evidence type="ECO:0000256" key="1">
    <source>
        <dbReference type="ARBA" id="ARBA00004141"/>
    </source>
</evidence>